<feature type="signal peptide" evidence="2">
    <location>
        <begin position="1"/>
        <end position="31"/>
    </location>
</feature>
<keyword evidence="4" id="KW-1185">Reference proteome</keyword>
<evidence type="ECO:0000256" key="1">
    <source>
        <dbReference type="SAM" id="MobiDB-lite"/>
    </source>
</evidence>
<comment type="caution">
    <text evidence="3">The sequence shown here is derived from an EMBL/GenBank/DDBJ whole genome shotgun (WGS) entry which is preliminary data.</text>
</comment>
<dbReference type="EMBL" id="ABCS01000141">
    <property type="protein sequence ID" value="EDM74254.1"/>
    <property type="molecule type" value="Genomic_DNA"/>
</dbReference>
<gene>
    <name evidence="3" type="ORF">PPSIR1_41174</name>
</gene>
<dbReference type="STRING" id="391625.PPSIR1_41174"/>
<protein>
    <submittedName>
        <fullName evidence="3">Uncharacterized protein</fullName>
    </submittedName>
</protein>
<reference evidence="3 4" key="1">
    <citation type="submission" date="2007-06" db="EMBL/GenBank/DDBJ databases">
        <authorList>
            <person name="Shimkets L."/>
            <person name="Ferriera S."/>
            <person name="Johnson J."/>
            <person name="Kravitz S."/>
            <person name="Beeson K."/>
            <person name="Sutton G."/>
            <person name="Rogers Y.-H."/>
            <person name="Friedman R."/>
            <person name="Frazier M."/>
            <person name="Venter J.C."/>
        </authorList>
    </citation>
    <scope>NUCLEOTIDE SEQUENCE [LARGE SCALE GENOMIC DNA]</scope>
    <source>
        <strain evidence="3 4">SIR-1</strain>
    </source>
</reference>
<evidence type="ECO:0000256" key="2">
    <source>
        <dbReference type="SAM" id="SignalP"/>
    </source>
</evidence>
<feature type="region of interest" description="Disordered" evidence="1">
    <location>
        <begin position="32"/>
        <end position="80"/>
    </location>
</feature>
<evidence type="ECO:0000313" key="3">
    <source>
        <dbReference type="EMBL" id="EDM74254.1"/>
    </source>
</evidence>
<feature type="region of interest" description="Disordered" evidence="1">
    <location>
        <begin position="680"/>
        <end position="779"/>
    </location>
</feature>
<feature type="compositionally biased region" description="Basic and acidic residues" evidence="1">
    <location>
        <begin position="692"/>
        <end position="740"/>
    </location>
</feature>
<accession>A6GIR6</accession>
<feature type="compositionally biased region" description="Pro residues" evidence="1">
    <location>
        <begin position="741"/>
        <end position="751"/>
    </location>
</feature>
<organism evidence="3 4">
    <name type="scientific">Plesiocystis pacifica SIR-1</name>
    <dbReference type="NCBI Taxonomy" id="391625"/>
    <lineage>
        <taxon>Bacteria</taxon>
        <taxon>Pseudomonadati</taxon>
        <taxon>Myxococcota</taxon>
        <taxon>Polyangia</taxon>
        <taxon>Nannocystales</taxon>
        <taxon>Nannocystaceae</taxon>
        <taxon>Plesiocystis</taxon>
    </lineage>
</organism>
<keyword evidence="2" id="KW-0732">Signal</keyword>
<evidence type="ECO:0000313" key="4">
    <source>
        <dbReference type="Proteomes" id="UP000005801"/>
    </source>
</evidence>
<dbReference type="AlphaFoldDB" id="A6GIR6"/>
<feature type="chain" id="PRO_5002694069" evidence="2">
    <location>
        <begin position="32"/>
        <end position="779"/>
    </location>
</feature>
<name>A6GIR6_9BACT</name>
<proteinExistence type="predicted"/>
<dbReference type="Proteomes" id="UP000005801">
    <property type="component" value="Unassembled WGS sequence"/>
</dbReference>
<sequence>MLRPMRTDRRAWNPPLSLALVAALAIAPMGAGCGKKEEETAPEAAEGGDKAEEKKAAEAESAENKAKAAPAEAKAELAEAKEAGLPEAALAPPPVEAAPKTKLEDLLAFVPKYDSPDKLGVLVVVRDASVFIDYADEAARFVEGPIKALAEAAQSNKQLEDFAGMGLAFPMFKAQYTGIKGTVEQSGVHLDKGMLLMEVDGTSYIVYSGDKPEALAELVRTFDQDMGKDVACKGLDAPGYVVCADGQGDLDAFEPGGAAGATAVRAQLTAGLPGVDFEKSNIIASAEGVSMAVETPPGLMVVSISPGDEPEFDEVSEQLMPGEAKLLGAVQPGAGFIWAKVNKDVIAAGVEEEMAGDDGTPEPVKAMGKKLNGEFLLAGHYEPSTFAMQFGLDDTDDWAGVAAELGKDLGSAQKDLNDEFDLEGGEWTVNMIDVQVQGQAVKALHAGLTGVPEVDVMAQLTGLTVDGYVFAGNDALHVALGASPEAIGHVASASHEGPSAGLMAYLPPSLSSAIEAKQVSMVMHLPFDSLYGPETRQLMESALKDVPDLSPELALAIIDLMSPLSSSTMWITHNGGKAQLHMAVQSIGHHATPEGKDALEAAIAVTQGTEPAAAFGPLVDKYPTSPRLALYKARAGQSKASLVASGVGAMVTGMALAIPVIEGKRNDAMIEELEIEKDAAEKAKEKSKKPPKKPDPKPAPEDKDSAPADDNRPTDDTRPDEQPTDDTKPADDTKPEDTKPAPEPSPNPAPEPKGDGGGDDGGAPKPPPIIPKKPEREKK</sequence>
<feature type="compositionally biased region" description="Basic and acidic residues" evidence="1">
    <location>
        <begin position="47"/>
        <end position="66"/>
    </location>
</feature>
<dbReference type="PROSITE" id="PS51257">
    <property type="entry name" value="PROKAR_LIPOPROTEIN"/>
    <property type="match status" value="1"/>
</dbReference>